<dbReference type="GeneID" id="85311024"/>
<sequence>MSLVADMVQKALSVRECPQCCIFHISSDAAKTVSSGPVHNRSMTGQSWLMSLLVVASAQTVVYYSMRLMQFGCSHSPTAQDIPLVGTGSRMLVVPLSLTLMLLFEVDEMMILPLMIIVLTVLSFYPNADDIALPYACHFLLNFIEASSRVSHSSMPAWNSMYHDAEMAYSSNSYPANSS</sequence>
<proteinExistence type="predicted"/>
<keyword evidence="1" id="KW-0472">Membrane</keyword>
<dbReference type="Proteomes" id="UP001244011">
    <property type="component" value="Unassembled WGS sequence"/>
</dbReference>
<feature type="transmembrane region" description="Helical" evidence="1">
    <location>
        <begin position="48"/>
        <end position="66"/>
    </location>
</feature>
<keyword evidence="3" id="KW-1185">Reference proteome</keyword>
<dbReference type="EMBL" id="MU839008">
    <property type="protein sequence ID" value="KAK1767306.1"/>
    <property type="molecule type" value="Genomic_DNA"/>
</dbReference>
<evidence type="ECO:0000256" key="1">
    <source>
        <dbReference type="SAM" id="Phobius"/>
    </source>
</evidence>
<feature type="transmembrane region" description="Helical" evidence="1">
    <location>
        <begin position="87"/>
        <end position="104"/>
    </location>
</feature>
<keyword evidence="1" id="KW-0812">Transmembrane</keyword>
<protein>
    <submittedName>
        <fullName evidence="2">Uncharacterized protein</fullName>
    </submittedName>
</protein>
<accession>A0AAJ0FG69</accession>
<dbReference type="AlphaFoldDB" id="A0AAJ0FG69"/>
<evidence type="ECO:0000313" key="3">
    <source>
        <dbReference type="Proteomes" id="UP001244011"/>
    </source>
</evidence>
<dbReference type="RefSeq" id="XP_060283519.1">
    <property type="nucleotide sequence ID" value="XM_060427837.1"/>
</dbReference>
<organism evidence="2 3">
    <name type="scientific">Phialemonium atrogriseum</name>
    <dbReference type="NCBI Taxonomy" id="1093897"/>
    <lineage>
        <taxon>Eukaryota</taxon>
        <taxon>Fungi</taxon>
        <taxon>Dikarya</taxon>
        <taxon>Ascomycota</taxon>
        <taxon>Pezizomycotina</taxon>
        <taxon>Sordariomycetes</taxon>
        <taxon>Sordariomycetidae</taxon>
        <taxon>Cephalothecales</taxon>
        <taxon>Cephalothecaceae</taxon>
        <taxon>Phialemonium</taxon>
    </lineage>
</organism>
<evidence type="ECO:0000313" key="2">
    <source>
        <dbReference type="EMBL" id="KAK1767306.1"/>
    </source>
</evidence>
<keyword evidence="1" id="KW-1133">Transmembrane helix</keyword>
<reference evidence="2" key="1">
    <citation type="submission" date="2023-06" db="EMBL/GenBank/DDBJ databases">
        <title>Genome-scale phylogeny and comparative genomics of the fungal order Sordariales.</title>
        <authorList>
            <consortium name="Lawrence Berkeley National Laboratory"/>
            <person name="Hensen N."/>
            <person name="Bonometti L."/>
            <person name="Westerberg I."/>
            <person name="Brannstrom I.O."/>
            <person name="Guillou S."/>
            <person name="Cros-Aarteil S."/>
            <person name="Calhoun S."/>
            <person name="Haridas S."/>
            <person name="Kuo A."/>
            <person name="Mondo S."/>
            <person name="Pangilinan J."/>
            <person name="Riley R."/>
            <person name="Labutti K."/>
            <person name="Andreopoulos B."/>
            <person name="Lipzen A."/>
            <person name="Chen C."/>
            <person name="Yanf M."/>
            <person name="Daum C."/>
            <person name="Ng V."/>
            <person name="Clum A."/>
            <person name="Steindorff A."/>
            <person name="Ohm R."/>
            <person name="Martin F."/>
            <person name="Silar P."/>
            <person name="Natvig D."/>
            <person name="Lalanne C."/>
            <person name="Gautier V."/>
            <person name="Ament-Velasquez S.L."/>
            <person name="Kruys A."/>
            <person name="Hutchinson M.I."/>
            <person name="Powell A.J."/>
            <person name="Barry K."/>
            <person name="Miller A.N."/>
            <person name="Grigoriev I.V."/>
            <person name="Debuchy R."/>
            <person name="Gladieux P."/>
            <person name="Thoren M.H."/>
            <person name="Johannesson H."/>
        </authorList>
    </citation>
    <scope>NUCLEOTIDE SEQUENCE</scope>
    <source>
        <strain evidence="2">8032-3</strain>
    </source>
</reference>
<name>A0AAJ0FG69_9PEZI</name>
<feature type="transmembrane region" description="Helical" evidence="1">
    <location>
        <begin position="110"/>
        <end position="128"/>
    </location>
</feature>
<comment type="caution">
    <text evidence="2">The sequence shown here is derived from an EMBL/GenBank/DDBJ whole genome shotgun (WGS) entry which is preliminary data.</text>
</comment>
<gene>
    <name evidence="2" type="ORF">QBC33DRAFT_537951</name>
</gene>